<sequence>TSKNLCKCLSQDFEILESDIESNQVTDSESETIQSTIDISTTQTSTSKPIVKSKRKSLYKVIVQKENREVKYRKEITYDNSTKINTEELVDLTTKNTALDDVKFIDNYKEDEDKKPKNKEFLLIRLKIVMI</sequence>
<reference evidence="1" key="1">
    <citation type="submission" date="2021-06" db="EMBL/GenBank/DDBJ databases">
        <authorList>
            <person name="Kallberg Y."/>
            <person name="Tangrot J."/>
            <person name="Rosling A."/>
        </authorList>
    </citation>
    <scope>NUCLEOTIDE SEQUENCE</scope>
    <source>
        <strain evidence="1">IL203A</strain>
    </source>
</reference>
<dbReference type="Proteomes" id="UP000789702">
    <property type="component" value="Unassembled WGS sequence"/>
</dbReference>
<dbReference type="EMBL" id="CAJVPU010015817">
    <property type="protein sequence ID" value="CAG8649112.1"/>
    <property type="molecule type" value="Genomic_DNA"/>
</dbReference>
<accession>A0ACA9NE68</accession>
<evidence type="ECO:0000313" key="1">
    <source>
        <dbReference type="EMBL" id="CAG8649112.1"/>
    </source>
</evidence>
<protein>
    <submittedName>
        <fullName evidence="1">2523_t:CDS:1</fullName>
    </submittedName>
</protein>
<name>A0ACA9NE68_9GLOM</name>
<feature type="non-terminal residue" evidence="1">
    <location>
        <position position="1"/>
    </location>
</feature>
<proteinExistence type="predicted"/>
<organism evidence="1 2">
    <name type="scientific">Dentiscutata heterogama</name>
    <dbReference type="NCBI Taxonomy" id="1316150"/>
    <lineage>
        <taxon>Eukaryota</taxon>
        <taxon>Fungi</taxon>
        <taxon>Fungi incertae sedis</taxon>
        <taxon>Mucoromycota</taxon>
        <taxon>Glomeromycotina</taxon>
        <taxon>Glomeromycetes</taxon>
        <taxon>Diversisporales</taxon>
        <taxon>Gigasporaceae</taxon>
        <taxon>Dentiscutata</taxon>
    </lineage>
</organism>
<evidence type="ECO:0000313" key="2">
    <source>
        <dbReference type="Proteomes" id="UP000789702"/>
    </source>
</evidence>
<gene>
    <name evidence="1" type="ORF">DHETER_LOCUS9204</name>
</gene>
<comment type="caution">
    <text evidence="1">The sequence shown here is derived from an EMBL/GenBank/DDBJ whole genome shotgun (WGS) entry which is preliminary data.</text>
</comment>
<keyword evidence="2" id="KW-1185">Reference proteome</keyword>